<feature type="signal peptide" evidence="4">
    <location>
        <begin position="1"/>
        <end position="23"/>
    </location>
</feature>
<gene>
    <name evidence="5" type="ORF">HBR001_LOCUS7250</name>
</gene>
<accession>A0AAV0UNC2</accession>
<dbReference type="GO" id="GO:0005576">
    <property type="term" value="C:extracellular region"/>
    <property type="evidence" value="ECO:0007669"/>
    <property type="project" value="UniProtKB-SubCell"/>
</dbReference>
<dbReference type="Gene3D" id="1.10.10.2460">
    <property type="match status" value="1"/>
</dbReference>
<dbReference type="AlphaFoldDB" id="A0AAV0UNC2"/>
<comment type="function">
    <text evidence="4">Effector that suppresses plant defense responses during pathogen infection.</text>
</comment>
<sequence length="157" mass="17574">MHLHYVLAMAATALAANNGSISAAVPTNDVALWTLASQDQVHLIDRRIAGANATRTLRGALTINEDNTAVYFPSSNTHKKTFIEDRLKDSLANPETMTKFYKQWYEDGYTVEQVTRGLEEIQSRDLRETYANLAEGYAAYVSNGRQRRGSQRMSTNI</sequence>
<name>A0AAV0UNC2_HYABA</name>
<evidence type="ECO:0000256" key="3">
    <source>
        <dbReference type="ARBA" id="ARBA00022525"/>
    </source>
</evidence>
<evidence type="ECO:0000256" key="1">
    <source>
        <dbReference type="ARBA" id="ARBA00004613"/>
    </source>
</evidence>
<evidence type="ECO:0000313" key="6">
    <source>
        <dbReference type="Proteomes" id="UP001162031"/>
    </source>
</evidence>
<dbReference type="Pfam" id="PF16810">
    <property type="entry name" value="RXLR"/>
    <property type="match status" value="1"/>
</dbReference>
<proteinExistence type="inferred from homology"/>
<organism evidence="5 6">
    <name type="scientific">Hyaloperonospora brassicae</name>
    <name type="common">Brassica downy mildew</name>
    <name type="synonym">Peronospora brassicae</name>
    <dbReference type="NCBI Taxonomy" id="162125"/>
    <lineage>
        <taxon>Eukaryota</taxon>
        <taxon>Sar</taxon>
        <taxon>Stramenopiles</taxon>
        <taxon>Oomycota</taxon>
        <taxon>Peronosporomycetes</taxon>
        <taxon>Peronosporales</taxon>
        <taxon>Peronosporaceae</taxon>
        <taxon>Hyaloperonospora</taxon>
    </lineage>
</organism>
<dbReference type="EMBL" id="CANTFL010001342">
    <property type="protein sequence ID" value="CAI5737723.1"/>
    <property type="molecule type" value="Genomic_DNA"/>
</dbReference>
<evidence type="ECO:0000313" key="5">
    <source>
        <dbReference type="EMBL" id="CAI5737723.1"/>
    </source>
</evidence>
<feature type="chain" id="PRO_5043092572" description="RxLR effector protein" evidence="4">
    <location>
        <begin position="24"/>
        <end position="157"/>
    </location>
</feature>
<dbReference type="Proteomes" id="UP001162031">
    <property type="component" value="Unassembled WGS sequence"/>
</dbReference>
<keyword evidence="6" id="KW-1185">Reference proteome</keyword>
<keyword evidence="4" id="KW-0732">Signal</keyword>
<dbReference type="InterPro" id="IPR031825">
    <property type="entry name" value="RXLR"/>
</dbReference>
<comment type="similarity">
    <text evidence="2 4">Belongs to the RxLR effector family.</text>
</comment>
<comment type="subcellular location">
    <subcellularLocation>
        <location evidence="1 4">Secreted</location>
    </subcellularLocation>
</comment>
<comment type="caution">
    <text evidence="5">The sequence shown here is derived from an EMBL/GenBank/DDBJ whole genome shotgun (WGS) entry which is preliminary data.</text>
</comment>
<protein>
    <recommendedName>
        <fullName evidence="4">RxLR effector protein</fullName>
    </recommendedName>
</protein>
<reference evidence="5" key="1">
    <citation type="submission" date="2022-12" db="EMBL/GenBank/DDBJ databases">
        <authorList>
            <person name="Webb A."/>
        </authorList>
    </citation>
    <scope>NUCLEOTIDE SEQUENCE</scope>
    <source>
        <strain evidence="5">Hp1</strain>
    </source>
</reference>
<evidence type="ECO:0000256" key="4">
    <source>
        <dbReference type="RuleBase" id="RU367124"/>
    </source>
</evidence>
<keyword evidence="3 4" id="KW-0964">Secreted</keyword>
<evidence type="ECO:0000256" key="2">
    <source>
        <dbReference type="ARBA" id="ARBA00010400"/>
    </source>
</evidence>